<protein>
    <recommendedName>
        <fullName evidence="1">Putative DNA-binding domain-containing protein</fullName>
    </recommendedName>
</protein>
<evidence type="ECO:0000313" key="2">
    <source>
        <dbReference type="EMBL" id="EMD84615.1"/>
    </source>
</evidence>
<keyword evidence="3" id="KW-1185">Reference proteome</keyword>
<comment type="caution">
    <text evidence="2">The sequence shown here is derived from an EMBL/GenBank/DDBJ whole genome shotgun (WGS) entry which is preliminary data.</text>
</comment>
<reference evidence="2 3" key="1">
    <citation type="journal article" date="2013" name="Genome Announc.">
        <title>Draft Genome Sequence of Strain JLT2015T, Belonging to the Family Sphingomonadaceae of the Alphaproteobacteria.</title>
        <authorList>
            <person name="Tang K."/>
            <person name="Liu K."/>
            <person name="Li S."/>
            <person name="Jiao N."/>
        </authorList>
    </citation>
    <scope>NUCLEOTIDE SEQUENCE [LARGE SCALE GENOMIC DNA]</scope>
    <source>
        <strain evidence="2 3">JLT2015</strain>
    </source>
</reference>
<dbReference type="Proteomes" id="UP000011717">
    <property type="component" value="Unassembled WGS sequence"/>
</dbReference>
<dbReference type="AlphaFoldDB" id="M2SGW2"/>
<name>M2SGW2_9SPHN</name>
<organism evidence="2 3">
    <name type="scientific">Pacificimonas flava</name>
    <dbReference type="NCBI Taxonomy" id="1234595"/>
    <lineage>
        <taxon>Bacteria</taxon>
        <taxon>Pseudomonadati</taxon>
        <taxon>Pseudomonadota</taxon>
        <taxon>Alphaproteobacteria</taxon>
        <taxon>Sphingomonadales</taxon>
        <taxon>Sphingosinicellaceae</taxon>
        <taxon>Pacificimonas</taxon>
    </lineage>
</organism>
<proteinExistence type="predicted"/>
<dbReference type="RefSeq" id="WP_008599997.1">
    <property type="nucleotide sequence ID" value="NZ_AMRV01000001.1"/>
</dbReference>
<sequence>MTSLAQQQQMFMSVLLDGDTPMPERWTRRQTAGIAVYRSNYRSALIDALRSIFARTERFVGPEPFRRAAIHHVIVQPPTGWSIDFVGQGFAETCAGLFTKDARVADLAWLEWAMHRAFTAADAEPMDAGRFLVATDRFGAEAWDDLRLTFMPRLAIRKVCHDMKALWTALEQERIEASTPQVVDEHDVLVWREVEQPVFVSVSSAEGRMLRLMRRGGSFGEACASLLGEVREDRIAQEAGRILLGWIRTGVVHRLASGANPFDP</sequence>
<dbReference type="Pfam" id="PF09836">
    <property type="entry name" value="DUF2063"/>
    <property type="match status" value="1"/>
</dbReference>
<gene>
    <name evidence="2" type="ORF">C725_0545</name>
</gene>
<accession>M2SGW2</accession>
<evidence type="ECO:0000313" key="3">
    <source>
        <dbReference type="Proteomes" id="UP000011717"/>
    </source>
</evidence>
<dbReference type="OrthoDB" id="343356at2"/>
<dbReference type="InterPro" id="IPR018640">
    <property type="entry name" value="DUF2063"/>
</dbReference>
<dbReference type="EMBL" id="AMRV01000001">
    <property type="protein sequence ID" value="EMD84615.1"/>
    <property type="molecule type" value="Genomic_DNA"/>
</dbReference>
<feature type="domain" description="Putative DNA-binding" evidence="1">
    <location>
        <begin position="6"/>
        <end position="92"/>
    </location>
</feature>
<evidence type="ECO:0000259" key="1">
    <source>
        <dbReference type="Pfam" id="PF09836"/>
    </source>
</evidence>